<proteinExistence type="predicted"/>
<accession>A0A9Q1IX74</accession>
<dbReference type="Proteomes" id="UP001152622">
    <property type="component" value="Chromosome 6"/>
</dbReference>
<gene>
    <name evidence="1" type="ORF">SKAU_G00200130</name>
</gene>
<dbReference type="EMBL" id="JAINUF010000006">
    <property type="protein sequence ID" value="KAJ8357219.1"/>
    <property type="molecule type" value="Genomic_DNA"/>
</dbReference>
<protein>
    <submittedName>
        <fullName evidence="1">Uncharacterized protein</fullName>
    </submittedName>
</protein>
<organism evidence="1 2">
    <name type="scientific">Synaphobranchus kaupii</name>
    <name type="common">Kaup's arrowtooth eel</name>
    <dbReference type="NCBI Taxonomy" id="118154"/>
    <lineage>
        <taxon>Eukaryota</taxon>
        <taxon>Metazoa</taxon>
        <taxon>Chordata</taxon>
        <taxon>Craniata</taxon>
        <taxon>Vertebrata</taxon>
        <taxon>Euteleostomi</taxon>
        <taxon>Actinopterygii</taxon>
        <taxon>Neopterygii</taxon>
        <taxon>Teleostei</taxon>
        <taxon>Anguilliformes</taxon>
        <taxon>Synaphobranchidae</taxon>
        <taxon>Synaphobranchus</taxon>
    </lineage>
</organism>
<keyword evidence="2" id="KW-1185">Reference proteome</keyword>
<comment type="caution">
    <text evidence="1">The sequence shown here is derived from an EMBL/GenBank/DDBJ whole genome shotgun (WGS) entry which is preliminary data.</text>
</comment>
<dbReference type="AlphaFoldDB" id="A0A9Q1IX74"/>
<name>A0A9Q1IX74_SYNKA</name>
<reference evidence="1" key="1">
    <citation type="journal article" date="2023" name="Science">
        <title>Genome structures resolve the early diversification of teleost fishes.</title>
        <authorList>
            <person name="Parey E."/>
            <person name="Louis A."/>
            <person name="Montfort J."/>
            <person name="Bouchez O."/>
            <person name="Roques C."/>
            <person name="Iampietro C."/>
            <person name="Lluch J."/>
            <person name="Castinel A."/>
            <person name="Donnadieu C."/>
            <person name="Desvignes T."/>
            <person name="Floi Bucao C."/>
            <person name="Jouanno E."/>
            <person name="Wen M."/>
            <person name="Mejri S."/>
            <person name="Dirks R."/>
            <person name="Jansen H."/>
            <person name="Henkel C."/>
            <person name="Chen W.J."/>
            <person name="Zahm M."/>
            <person name="Cabau C."/>
            <person name="Klopp C."/>
            <person name="Thompson A.W."/>
            <person name="Robinson-Rechavi M."/>
            <person name="Braasch I."/>
            <person name="Lecointre G."/>
            <person name="Bobe J."/>
            <person name="Postlethwait J.H."/>
            <person name="Berthelot C."/>
            <person name="Roest Crollius H."/>
            <person name="Guiguen Y."/>
        </authorList>
    </citation>
    <scope>NUCLEOTIDE SEQUENCE</scope>
    <source>
        <strain evidence="1">WJC10195</strain>
    </source>
</reference>
<evidence type="ECO:0000313" key="2">
    <source>
        <dbReference type="Proteomes" id="UP001152622"/>
    </source>
</evidence>
<sequence>MCPSARHCVQLGGLELQTACWEFTVHRGSFALKGGERLCDSDHGAGGLAGSRLVRTTHLLSLNARPNCHLDPGLAARLRRGHLFAQEQPFTTQPSIC</sequence>
<evidence type="ECO:0000313" key="1">
    <source>
        <dbReference type="EMBL" id="KAJ8357219.1"/>
    </source>
</evidence>